<evidence type="ECO:0000256" key="9">
    <source>
        <dbReference type="ARBA" id="ARBA00022853"/>
    </source>
</evidence>
<dbReference type="PROSITE" id="PS50016">
    <property type="entry name" value="ZF_PHD_2"/>
    <property type="match status" value="1"/>
</dbReference>
<dbReference type="PANTHER" id="PTHR13793">
    <property type="entry name" value="PHD FINGER PROTEINS"/>
    <property type="match status" value="1"/>
</dbReference>
<evidence type="ECO:0000313" key="20">
    <source>
        <dbReference type="Proteomes" id="UP000245207"/>
    </source>
</evidence>
<dbReference type="InterPro" id="IPR034732">
    <property type="entry name" value="EPHD"/>
</dbReference>
<dbReference type="GO" id="GO:0008168">
    <property type="term" value="F:methyltransferase activity"/>
    <property type="evidence" value="ECO:0007669"/>
    <property type="project" value="UniProtKB-KW"/>
</dbReference>
<dbReference type="SMART" id="SM00317">
    <property type="entry name" value="SET"/>
    <property type="match status" value="1"/>
</dbReference>
<dbReference type="EMBL" id="PKPP01000648">
    <property type="protein sequence ID" value="PWA90196.1"/>
    <property type="molecule type" value="Genomic_DNA"/>
</dbReference>
<comment type="function">
    <text evidence="12">Histone methyltransferase.</text>
</comment>
<dbReference type="CDD" id="cd10518">
    <property type="entry name" value="SET_SETD1-like"/>
    <property type="match status" value="1"/>
</dbReference>
<dbReference type="Pfam" id="PF00856">
    <property type="entry name" value="SET"/>
    <property type="match status" value="1"/>
</dbReference>
<evidence type="ECO:0000259" key="16">
    <source>
        <dbReference type="PROSITE" id="PS50812"/>
    </source>
</evidence>
<dbReference type="Pfam" id="PF00628">
    <property type="entry name" value="PHD"/>
    <property type="match status" value="1"/>
</dbReference>
<dbReference type="GO" id="GO:0008270">
    <property type="term" value="F:zinc ion binding"/>
    <property type="evidence" value="ECO:0007669"/>
    <property type="project" value="UniProtKB-KW"/>
</dbReference>
<dbReference type="PROSITE" id="PS50280">
    <property type="entry name" value="SET"/>
    <property type="match status" value="1"/>
</dbReference>
<dbReference type="GO" id="GO:0032259">
    <property type="term" value="P:methylation"/>
    <property type="evidence" value="ECO:0007669"/>
    <property type="project" value="UniProtKB-KW"/>
</dbReference>
<dbReference type="Gene3D" id="2.170.270.10">
    <property type="entry name" value="SET domain"/>
    <property type="match status" value="1"/>
</dbReference>
<evidence type="ECO:0000256" key="13">
    <source>
        <dbReference type="PROSITE-ProRule" id="PRU00146"/>
    </source>
</evidence>
<keyword evidence="2" id="KW-0489">Methyltransferase</keyword>
<dbReference type="Proteomes" id="UP000245207">
    <property type="component" value="Unassembled WGS sequence"/>
</dbReference>
<dbReference type="PANTHER" id="PTHR13793:SF132">
    <property type="entry name" value="HISTONE-LYSINE N-METHYLTRANSFERASE ATX5"/>
    <property type="match status" value="1"/>
</dbReference>
<dbReference type="PROSITE" id="PS51566">
    <property type="entry name" value="SAM_MT43_TRX_MLL"/>
    <property type="match status" value="1"/>
</dbReference>
<comment type="subcellular location">
    <subcellularLocation>
        <location evidence="1">Nucleus</location>
    </subcellularLocation>
</comment>
<dbReference type="Pfam" id="PF00855">
    <property type="entry name" value="PWWP"/>
    <property type="match status" value="1"/>
</dbReference>
<dbReference type="SMART" id="SM00249">
    <property type="entry name" value="PHD"/>
    <property type="match status" value="3"/>
</dbReference>
<feature type="domain" description="Post-SET" evidence="17">
    <location>
        <begin position="916"/>
        <end position="932"/>
    </location>
</feature>
<dbReference type="Pfam" id="PF13831">
    <property type="entry name" value="PHD_2"/>
    <property type="match status" value="1"/>
</dbReference>
<comment type="caution">
    <text evidence="19">The sequence shown here is derived from an EMBL/GenBank/DDBJ whole genome shotgun (WGS) entry which is preliminary data.</text>
</comment>
<dbReference type="GO" id="GO:0006357">
    <property type="term" value="P:regulation of transcription by RNA polymerase II"/>
    <property type="evidence" value="ECO:0007669"/>
    <property type="project" value="TreeGrafter"/>
</dbReference>
<evidence type="ECO:0000256" key="1">
    <source>
        <dbReference type="ARBA" id="ARBA00004123"/>
    </source>
</evidence>
<dbReference type="InterPro" id="IPR042011">
    <property type="entry name" value="ATX3/4/5_PHD"/>
</dbReference>
<evidence type="ECO:0000256" key="11">
    <source>
        <dbReference type="ARBA" id="ARBA00052314"/>
    </source>
</evidence>
<dbReference type="InterPro" id="IPR000313">
    <property type="entry name" value="PWWP_dom"/>
</dbReference>
<evidence type="ECO:0000259" key="17">
    <source>
        <dbReference type="PROSITE" id="PS50868"/>
    </source>
</evidence>
<reference evidence="19 20" key="1">
    <citation type="journal article" date="2018" name="Mol. Plant">
        <title>The genome of Artemisia annua provides insight into the evolution of Asteraceae family and artemisinin biosynthesis.</title>
        <authorList>
            <person name="Shen Q."/>
            <person name="Zhang L."/>
            <person name="Liao Z."/>
            <person name="Wang S."/>
            <person name="Yan T."/>
            <person name="Shi P."/>
            <person name="Liu M."/>
            <person name="Fu X."/>
            <person name="Pan Q."/>
            <person name="Wang Y."/>
            <person name="Lv Z."/>
            <person name="Lu X."/>
            <person name="Zhang F."/>
            <person name="Jiang W."/>
            <person name="Ma Y."/>
            <person name="Chen M."/>
            <person name="Hao X."/>
            <person name="Li L."/>
            <person name="Tang Y."/>
            <person name="Lv G."/>
            <person name="Zhou Y."/>
            <person name="Sun X."/>
            <person name="Brodelius P.E."/>
            <person name="Rose J.K.C."/>
            <person name="Tang K."/>
        </authorList>
    </citation>
    <scope>NUCLEOTIDE SEQUENCE [LARGE SCALE GENOMIC DNA]</scope>
    <source>
        <strain evidence="20">cv. Huhao1</strain>
        <tissue evidence="19">Leaf</tissue>
    </source>
</reference>
<feature type="domain" description="PHD-type" evidence="14">
    <location>
        <begin position="349"/>
        <end position="405"/>
    </location>
</feature>
<protein>
    <submittedName>
        <fullName evidence="19">SET domain protein 16</fullName>
    </submittedName>
</protein>
<keyword evidence="20" id="KW-1185">Reference proteome</keyword>
<evidence type="ECO:0000256" key="8">
    <source>
        <dbReference type="ARBA" id="ARBA00022833"/>
    </source>
</evidence>
<evidence type="ECO:0000256" key="6">
    <source>
        <dbReference type="ARBA" id="ARBA00022737"/>
    </source>
</evidence>
<organism evidence="19 20">
    <name type="scientific">Artemisia annua</name>
    <name type="common">Sweet wormwood</name>
    <dbReference type="NCBI Taxonomy" id="35608"/>
    <lineage>
        <taxon>Eukaryota</taxon>
        <taxon>Viridiplantae</taxon>
        <taxon>Streptophyta</taxon>
        <taxon>Embryophyta</taxon>
        <taxon>Tracheophyta</taxon>
        <taxon>Spermatophyta</taxon>
        <taxon>Magnoliopsida</taxon>
        <taxon>eudicotyledons</taxon>
        <taxon>Gunneridae</taxon>
        <taxon>Pentapetalae</taxon>
        <taxon>asterids</taxon>
        <taxon>campanulids</taxon>
        <taxon>Asterales</taxon>
        <taxon>Asteraceae</taxon>
        <taxon>Asteroideae</taxon>
        <taxon>Anthemideae</taxon>
        <taxon>Artemisiinae</taxon>
        <taxon>Artemisia</taxon>
    </lineage>
</organism>
<evidence type="ECO:0000256" key="10">
    <source>
        <dbReference type="ARBA" id="ARBA00023242"/>
    </source>
</evidence>
<dbReference type="InterPro" id="IPR046341">
    <property type="entry name" value="SET_dom_sf"/>
</dbReference>
<dbReference type="InterPro" id="IPR011011">
    <property type="entry name" value="Znf_FYVE_PHD"/>
</dbReference>
<dbReference type="FunFam" id="3.30.40.10:FF:000464">
    <property type="entry name" value="Histone-lysine N-methyltransferase"/>
    <property type="match status" value="1"/>
</dbReference>
<dbReference type="STRING" id="35608.A0A2U1PWU0"/>
<dbReference type="CDD" id="cd20143">
    <property type="entry name" value="PWWP_AtATX3-like"/>
    <property type="match status" value="1"/>
</dbReference>
<dbReference type="OrthoDB" id="308383at2759"/>
<dbReference type="Gene3D" id="3.30.40.10">
    <property type="entry name" value="Zinc/RING finger domain, C3HC4 (zinc finger)"/>
    <property type="match status" value="3"/>
</dbReference>
<dbReference type="InterPro" id="IPR025780">
    <property type="entry name" value="Hist-Lys_N-MeTrfase_ATX"/>
</dbReference>
<evidence type="ECO:0000259" key="14">
    <source>
        <dbReference type="PROSITE" id="PS50016"/>
    </source>
</evidence>
<evidence type="ECO:0000256" key="4">
    <source>
        <dbReference type="ARBA" id="ARBA00022691"/>
    </source>
</evidence>
<dbReference type="FunFam" id="2.170.270.10:FF:000058">
    <property type="entry name" value="Histone-lysine N-methyltransferase"/>
    <property type="match status" value="1"/>
</dbReference>
<proteinExistence type="predicted"/>
<keyword evidence="10" id="KW-0539">Nucleus</keyword>
<gene>
    <name evidence="19" type="ORF">CTI12_AA100520</name>
</gene>
<dbReference type="SUPFAM" id="SSF82199">
    <property type="entry name" value="SET domain"/>
    <property type="match status" value="1"/>
</dbReference>
<dbReference type="CDD" id="cd15495">
    <property type="entry name" value="PHD_ATX3_4_5_like"/>
    <property type="match status" value="1"/>
</dbReference>
<evidence type="ECO:0000256" key="2">
    <source>
        <dbReference type="ARBA" id="ARBA00022603"/>
    </source>
</evidence>
<feature type="domain" description="PWWP" evidence="16">
    <location>
        <begin position="159"/>
        <end position="228"/>
    </location>
</feature>
<dbReference type="InterPro" id="IPR019787">
    <property type="entry name" value="Znf_PHD-finger"/>
</dbReference>
<dbReference type="PROSITE" id="PS50868">
    <property type="entry name" value="POST_SET"/>
    <property type="match status" value="1"/>
</dbReference>
<dbReference type="GO" id="GO:0006325">
    <property type="term" value="P:chromatin organization"/>
    <property type="evidence" value="ECO:0007669"/>
    <property type="project" value="UniProtKB-KW"/>
</dbReference>
<dbReference type="AlphaFoldDB" id="A0A2U1PWU0"/>
<dbReference type="SUPFAM" id="SSF57903">
    <property type="entry name" value="FYVE/PHD zinc finger"/>
    <property type="match status" value="2"/>
</dbReference>
<evidence type="ECO:0000256" key="12">
    <source>
        <dbReference type="ARBA" id="ARBA00054897"/>
    </source>
</evidence>
<dbReference type="SUPFAM" id="SSF63748">
    <property type="entry name" value="Tudor/PWWP/MBT"/>
    <property type="match status" value="1"/>
</dbReference>
<evidence type="ECO:0000313" key="19">
    <source>
        <dbReference type="EMBL" id="PWA90196.1"/>
    </source>
</evidence>
<evidence type="ECO:0000256" key="3">
    <source>
        <dbReference type="ARBA" id="ARBA00022679"/>
    </source>
</evidence>
<dbReference type="InterPro" id="IPR013083">
    <property type="entry name" value="Znf_RING/FYVE/PHD"/>
</dbReference>
<keyword evidence="3" id="KW-0808">Transferase</keyword>
<dbReference type="CDD" id="cd15517">
    <property type="entry name" value="PHD_TCF19_like"/>
    <property type="match status" value="1"/>
</dbReference>
<dbReference type="InterPro" id="IPR001214">
    <property type="entry name" value="SET_dom"/>
</dbReference>
<keyword evidence="7 13" id="KW-0863">Zinc-finger</keyword>
<keyword evidence="6" id="KW-0677">Repeat</keyword>
<dbReference type="PROSITE" id="PS50812">
    <property type="entry name" value="PWWP"/>
    <property type="match status" value="1"/>
</dbReference>
<feature type="domain" description="PHD-type" evidence="18">
    <location>
        <begin position="586"/>
        <end position="710"/>
    </location>
</feature>
<evidence type="ECO:0000259" key="18">
    <source>
        <dbReference type="PROSITE" id="PS51805"/>
    </source>
</evidence>
<keyword evidence="4" id="KW-0949">S-adenosyl-L-methionine</keyword>
<keyword evidence="8" id="KW-0862">Zinc</keyword>
<keyword evidence="9" id="KW-0156">Chromatin regulator</keyword>
<dbReference type="InterPro" id="IPR003616">
    <property type="entry name" value="Post-SET_dom"/>
</dbReference>
<dbReference type="InterPro" id="IPR050701">
    <property type="entry name" value="Histone_Mod_Regulator"/>
</dbReference>
<dbReference type="GO" id="GO:0048188">
    <property type="term" value="C:Set1C/COMPASS complex"/>
    <property type="evidence" value="ECO:0007669"/>
    <property type="project" value="UniProtKB-ARBA"/>
</dbReference>
<evidence type="ECO:0000256" key="5">
    <source>
        <dbReference type="ARBA" id="ARBA00022723"/>
    </source>
</evidence>
<dbReference type="PROSITE" id="PS51805">
    <property type="entry name" value="EPHD"/>
    <property type="match status" value="1"/>
</dbReference>
<evidence type="ECO:0000256" key="7">
    <source>
        <dbReference type="ARBA" id="ARBA00022771"/>
    </source>
</evidence>
<keyword evidence="5" id="KW-0479">Metal-binding</keyword>
<sequence length="932" mass="105584">MGFHFATGVIPSFCNDSGNVVIVESSPNVSKTEVVEENENEEDDGVVVGRVVKKPKMKTGAKKTEVKTEVKAKPALVRTSRGRVQVLPSRFNDSFILDNWKVKEKSKVEVMVKKGNGDNGYRKSLVELDDEGYKSEEDNGFNGTLKKEEVFKMPDEFLPGDIVWAKSGKHYPAWPAIVLDPVMHAPQQVLSFRVDDAFCVMFFGYSGNGTQRDYAWIKRGMIYSFVENVDRFQGQTDLKDSEPSVLRSAIEEAFLAEHGFTEMLMVEINAAAGNLDYLDSVPKGLHETRGSSQEHERVSQRKEMLNRRRMQSCEGCGTTITLKMLQRMNDATPNNGLLCNTCARLTKLKHVCGICKKIWNRTDAQKWVRCDGCKVWVHAECDKISGHRFKDLGTSDYYCPGCKVKFNFELSDSENYQPGSRYNKKQEEMVLPDKVTVVCTGIEGIYFPSLHLVVCKCGSCGPQKLALSEWERHTGSKFKNWKQSVKVKGSLLPLEQWMLQVAEYHARSVVSVNPVKRPSLKARKQKLLSFLQEKYEPVYAKWTTERCAVCRWIEDWDYNKIIICIRCQIAVHQECYGARNVQDFTSWVCRSLLKSIFRFLIAVSGGALKPTDVEPLWVHVTCAWFRPEVCFANDEKMEPAVGILTIPSNTFVKICVVCKQIHGSCTQCTKCSTYYHATCASRAGYRMELHSLQKNGKQITRMVSYCAYHRAPNPDTVLIIQTPGGVISAKSLLSNNNQSNNNKTGSRLITSRRLQIQEAPIPETSTEPEPFSSARCRVHHKSHYKRTENDRVCFGKSGIHGWGLFARRNIMEGEMVLEYRGEQVRGSVADLREARYRREGKDCYLFKISEEVVVDATDKGNVARLINHSCNPNCYARIMSVGGDESRIVLIARTNVAIGDELTYDYLFDPDESDDCKVPCLCKAPNCRKFMN</sequence>
<feature type="domain" description="SET" evidence="15">
    <location>
        <begin position="790"/>
        <end position="907"/>
    </location>
</feature>
<dbReference type="Pfam" id="PF13832">
    <property type="entry name" value="zf-HC5HC2H_2"/>
    <property type="match status" value="1"/>
</dbReference>
<dbReference type="InterPro" id="IPR001965">
    <property type="entry name" value="Znf_PHD"/>
</dbReference>
<comment type="catalytic activity">
    <reaction evidence="11">
        <text>L-lysyl-[histone] + S-adenosyl-L-methionine = N(6)-methyl-L-lysyl-[histone] + S-adenosyl-L-homocysteine + H(+)</text>
        <dbReference type="Rhea" id="RHEA:10024"/>
        <dbReference type="Rhea" id="RHEA-COMP:9845"/>
        <dbReference type="Rhea" id="RHEA-COMP:9846"/>
        <dbReference type="ChEBI" id="CHEBI:15378"/>
        <dbReference type="ChEBI" id="CHEBI:29969"/>
        <dbReference type="ChEBI" id="CHEBI:57856"/>
        <dbReference type="ChEBI" id="CHEBI:59789"/>
        <dbReference type="ChEBI" id="CHEBI:61929"/>
    </reaction>
</comment>
<name>A0A2U1PWU0_ARTAN</name>
<evidence type="ECO:0000259" key="15">
    <source>
        <dbReference type="PROSITE" id="PS50280"/>
    </source>
</evidence>
<accession>A0A2U1PWU0</accession>
<dbReference type="Gene3D" id="2.30.30.140">
    <property type="match status" value="1"/>
</dbReference>